<evidence type="ECO:0000256" key="3">
    <source>
        <dbReference type="ARBA" id="ARBA00022840"/>
    </source>
</evidence>
<dbReference type="PROSITE" id="PS50088">
    <property type="entry name" value="ANK_REPEAT"/>
    <property type="match status" value="5"/>
</dbReference>
<proteinExistence type="inferred from homology"/>
<evidence type="ECO:0000256" key="2">
    <source>
        <dbReference type="ARBA" id="ARBA00022741"/>
    </source>
</evidence>
<keyword evidence="2 5" id="KW-0547">Nucleotide-binding</keyword>
<dbReference type="PRINTS" id="PR01415">
    <property type="entry name" value="ANKYRIN"/>
</dbReference>
<dbReference type="PROSITE" id="PS50011">
    <property type="entry name" value="PROTEIN_KINASE_DOM"/>
    <property type="match status" value="2"/>
</dbReference>
<evidence type="ECO:0000313" key="7">
    <source>
        <dbReference type="EMBL" id="RMJ16885.1"/>
    </source>
</evidence>
<dbReference type="InterPro" id="IPR036770">
    <property type="entry name" value="Ankyrin_rpt-contain_sf"/>
</dbReference>
<dbReference type="CDD" id="cd00180">
    <property type="entry name" value="PKc"/>
    <property type="match status" value="2"/>
</dbReference>
<feature type="domain" description="Protein kinase" evidence="6">
    <location>
        <begin position="687"/>
        <end position="969"/>
    </location>
</feature>
<comment type="caution">
    <text evidence="7">The sequence shown here is derived from an EMBL/GenBank/DDBJ whole genome shotgun (WGS) entry which is preliminary data.</text>
</comment>
<dbReference type="GO" id="GO:0005524">
    <property type="term" value="F:ATP binding"/>
    <property type="evidence" value="ECO:0007669"/>
    <property type="project" value="UniProtKB-UniRule"/>
</dbReference>
<organism evidence="7 8">
    <name type="scientific">Fusarium kuroshium</name>
    <dbReference type="NCBI Taxonomy" id="2010991"/>
    <lineage>
        <taxon>Eukaryota</taxon>
        <taxon>Fungi</taxon>
        <taxon>Dikarya</taxon>
        <taxon>Ascomycota</taxon>
        <taxon>Pezizomycotina</taxon>
        <taxon>Sordariomycetes</taxon>
        <taxon>Hypocreomycetidae</taxon>
        <taxon>Hypocreales</taxon>
        <taxon>Nectriaceae</taxon>
        <taxon>Fusarium</taxon>
        <taxon>Fusarium solani species complex</taxon>
    </lineage>
</organism>
<feature type="domain" description="Protein kinase" evidence="6">
    <location>
        <begin position="18"/>
        <end position="294"/>
    </location>
</feature>
<dbReference type="Pfam" id="PF07938">
    <property type="entry name" value="Fungal_lectin"/>
    <property type="match status" value="1"/>
</dbReference>
<evidence type="ECO:0000256" key="1">
    <source>
        <dbReference type="ARBA" id="ARBA00009042"/>
    </source>
</evidence>
<feature type="repeat" description="ANK" evidence="4">
    <location>
        <begin position="467"/>
        <end position="499"/>
    </location>
</feature>
<protein>
    <recommendedName>
        <fullName evidence="6">Protein kinase domain-containing protein</fullName>
    </recommendedName>
</protein>
<dbReference type="PROSITE" id="PS00108">
    <property type="entry name" value="PROTEIN_KINASE_ST"/>
    <property type="match status" value="2"/>
</dbReference>
<dbReference type="PANTHER" id="PTHR44167:SF24">
    <property type="entry name" value="SERINE_THREONINE-PROTEIN KINASE CHK2"/>
    <property type="match status" value="1"/>
</dbReference>
<reference evidence="7 8" key="1">
    <citation type="submission" date="2017-06" db="EMBL/GenBank/DDBJ databases">
        <title>Comparative genomic analysis of Ambrosia Fusariam Clade fungi.</title>
        <authorList>
            <person name="Stajich J.E."/>
            <person name="Carrillo J."/>
            <person name="Kijimoto T."/>
            <person name="Eskalen A."/>
            <person name="O'Donnell K."/>
            <person name="Kasson M."/>
        </authorList>
    </citation>
    <scope>NUCLEOTIDE SEQUENCE [LARGE SCALE GENOMIC DNA]</scope>
    <source>
        <strain evidence="7">UCR3666</strain>
    </source>
</reference>
<dbReference type="AlphaFoldDB" id="A0A3M2SHT1"/>
<feature type="repeat" description="ANK" evidence="4">
    <location>
        <begin position="500"/>
        <end position="537"/>
    </location>
</feature>
<dbReference type="InterPro" id="IPR017441">
    <property type="entry name" value="Protein_kinase_ATP_BS"/>
</dbReference>
<feature type="binding site" evidence="5">
    <location>
        <position position="716"/>
    </location>
    <ligand>
        <name>ATP</name>
        <dbReference type="ChEBI" id="CHEBI:30616"/>
    </ligand>
</feature>
<dbReference type="SUPFAM" id="SSF48403">
    <property type="entry name" value="Ankyrin repeat"/>
    <property type="match status" value="1"/>
</dbReference>
<accession>A0A3M2SHT1</accession>
<dbReference type="Gene3D" id="2.120.10.70">
    <property type="entry name" value="Fucose-specific lectin"/>
    <property type="match status" value="1"/>
</dbReference>
<evidence type="ECO:0000256" key="4">
    <source>
        <dbReference type="PROSITE-ProRule" id="PRU00023"/>
    </source>
</evidence>
<dbReference type="SUPFAM" id="SSF56112">
    <property type="entry name" value="Protein kinase-like (PK-like)"/>
    <property type="match status" value="2"/>
</dbReference>
<keyword evidence="8" id="KW-1185">Reference proteome</keyword>
<dbReference type="Pfam" id="PF00069">
    <property type="entry name" value="Pkinase"/>
    <property type="match status" value="2"/>
</dbReference>
<dbReference type="STRING" id="2010991.A0A3M2SHT1"/>
<dbReference type="GO" id="GO:0005737">
    <property type="term" value="C:cytoplasm"/>
    <property type="evidence" value="ECO:0007669"/>
    <property type="project" value="TreeGrafter"/>
</dbReference>
<dbReference type="OrthoDB" id="341259at2759"/>
<gene>
    <name evidence="7" type="ORF">CDV36_003504</name>
</gene>
<dbReference type="Pfam" id="PF00023">
    <property type="entry name" value="Ank"/>
    <property type="match status" value="1"/>
</dbReference>
<evidence type="ECO:0000259" key="6">
    <source>
        <dbReference type="PROSITE" id="PS50011"/>
    </source>
</evidence>
<feature type="repeat" description="ANK" evidence="4">
    <location>
        <begin position="434"/>
        <end position="466"/>
    </location>
</feature>
<keyword evidence="3 5" id="KW-0067">ATP-binding</keyword>
<dbReference type="InterPro" id="IPR000719">
    <property type="entry name" value="Prot_kinase_dom"/>
</dbReference>
<dbReference type="GO" id="GO:0044773">
    <property type="term" value="P:mitotic DNA damage checkpoint signaling"/>
    <property type="evidence" value="ECO:0007669"/>
    <property type="project" value="TreeGrafter"/>
</dbReference>
<dbReference type="Gene3D" id="1.10.510.10">
    <property type="entry name" value="Transferase(Phosphotransferase) domain 1"/>
    <property type="match status" value="2"/>
</dbReference>
<dbReference type="SMART" id="SM00220">
    <property type="entry name" value="S_TKc"/>
    <property type="match status" value="2"/>
</dbReference>
<evidence type="ECO:0000256" key="5">
    <source>
        <dbReference type="PROSITE-ProRule" id="PRU10141"/>
    </source>
</evidence>
<dbReference type="GO" id="GO:0005634">
    <property type="term" value="C:nucleus"/>
    <property type="evidence" value="ECO:0007669"/>
    <property type="project" value="TreeGrafter"/>
</dbReference>
<feature type="repeat" description="ANK" evidence="4">
    <location>
        <begin position="367"/>
        <end position="399"/>
    </location>
</feature>
<dbReference type="PROSITE" id="PS50297">
    <property type="entry name" value="ANK_REP_REGION"/>
    <property type="match status" value="4"/>
</dbReference>
<dbReference type="EMBL" id="NKUJ01000041">
    <property type="protein sequence ID" value="RMJ16885.1"/>
    <property type="molecule type" value="Genomic_DNA"/>
</dbReference>
<dbReference type="GO" id="GO:0004674">
    <property type="term" value="F:protein serine/threonine kinase activity"/>
    <property type="evidence" value="ECO:0007669"/>
    <property type="project" value="TreeGrafter"/>
</dbReference>
<dbReference type="InterPro" id="IPR012475">
    <property type="entry name" value="Fungal_lectin"/>
</dbReference>
<dbReference type="SMART" id="SM00248">
    <property type="entry name" value="ANK"/>
    <property type="match status" value="6"/>
</dbReference>
<dbReference type="InterPro" id="IPR002110">
    <property type="entry name" value="Ankyrin_rpt"/>
</dbReference>
<feature type="repeat" description="ANK" evidence="4">
    <location>
        <begin position="334"/>
        <end position="366"/>
    </location>
</feature>
<evidence type="ECO:0000313" key="8">
    <source>
        <dbReference type="Proteomes" id="UP000277212"/>
    </source>
</evidence>
<dbReference type="InterPro" id="IPR008271">
    <property type="entry name" value="Ser/Thr_kinase_AS"/>
</dbReference>
<name>A0A3M2SHT1_9HYPO</name>
<dbReference type="Proteomes" id="UP000277212">
    <property type="component" value="Unassembled WGS sequence"/>
</dbReference>
<dbReference type="Gene3D" id="1.25.40.20">
    <property type="entry name" value="Ankyrin repeat-containing domain"/>
    <property type="match status" value="2"/>
</dbReference>
<sequence length="1275" mass="142934">MAATEDLKTYGSRDDIPFKSYRAAKQGNVDFVEGKTKPGIKYARKSFNVVRGISQDEVKQSRATFLKELSILRRSQHYHHVIQLIDAYFCDDDDDRHFAFVMEEAKSLGEALEYREMGGWKPPEGWFACLASVMDELHGMGIRHRDIKPDNILYKGGRVLLADFGLSVMGIGKTLSTTLVKHPRDRTRRYCAPEVERGSTRGRSADIFSLGTVFLEMFIALDEPGHGEELSDDSNSWTYAENIDHVRKIVTNWKSRTSELKKKAIISLCLEMLQDQDERPQAFKVCERLEEAGLSCKCALPLNRQAEIRKACGSGNAERVNQLLEGQDDPPLAQTRGAIHRASANGKTEIVEKLLEKGASADQRDDSDQTPLHGAAAYGHEKTVIVLLDKGAKATHRDENGHTSFHYAVGHEQTEIAKMLRERGEADLMATDNAGQAPLHLAAKRGHQEVAEWLLKENVDVNQADKEGRVALHLAAGYGSPPMVKTLLKNEADVNVCDNDHSTALHFAVNGKGEAKNMEEIVQDLLSHGIDVLVKDEKGREADQLLLNNEVVRVKLMKANLEARITPGPDEKLSKFILRLHSYSSSDLGYISRLLNEWQPHWSDVARIYTVLSIIKLPSHLIIRTVDRFIKNNLLDAQLPFRKADLARVLSPGYCAQFEGAQLLVLDDTLRFEEHCNIHQDGWERSVEDKGEIGSGGSGKVHRVRRLGTKKEYALKLIRRSTQDDEAIASNELSILRRVKHQNIVKLCGSFTSPNFFGLLTHPVAKYNLATYLSEEVTDENKPMVLTRHFGCLVNAIYYLHYEAYITHNDIKPENILIDQGRVFLTDFGISLDWSETLRTTRSGVTAATMLYCAPEVAYAAVDQPRTSSSDIWSLGCVFLEIMTVLKGKLVQDIRHHFRDESGSQCYHASSDAANHWLESLRSVKCDVDNAPLMWIRDMLRQYGDDRPFAKTLQTQIARANFDRPSQFFGECCAASASRAMAAPEDSLRVESMGSTIADTTAIAVSGWPGEERIYFQDTDGNIRQSLRRDYDRQWQERYQNNDVVGKGKRDTPIATTAWRQRGGLRQPTVRVYFLDPDDYIRERIWAPLSGWSDGQLNNKLVKASPSSKLAITSWGDGQVFLYYQAPGDLIKSLHHSAQGQWGFGPNIQGAVLGSPLAALSFPMYDKHGIRVYFQQAGGLVLEAPWDNVTDQFRHLSHQSDRHLGAFRIPSTVGGHVAALTWGAAGGEIILEMRIYTSTEEGFLESPYSGIWNTSWRVVGKEAKGKQIAVGRGER</sequence>
<dbReference type="PANTHER" id="PTHR44167">
    <property type="entry name" value="OVARIAN-SPECIFIC SERINE/THREONINE-PROTEIN KINASE LOK-RELATED"/>
    <property type="match status" value="1"/>
</dbReference>
<dbReference type="PROSITE" id="PS00107">
    <property type="entry name" value="PROTEIN_KINASE_ATP"/>
    <property type="match status" value="1"/>
</dbReference>
<keyword evidence="4" id="KW-0040">ANK repeat</keyword>
<dbReference type="SUPFAM" id="SSF89372">
    <property type="entry name" value="Fucose-specific lectin"/>
    <property type="match status" value="1"/>
</dbReference>
<comment type="similarity">
    <text evidence="1">Belongs to the fungal fucose-specific lectin family.</text>
</comment>
<dbReference type="Pfam" id="PF12796">
    <property type="entry name" value="Ank_2"/>
    <property type="match status" value="2"/>
</dbReference>
<dbReference type="InterPro" id="IPR011009">
    <property type="entry name" value="Kinase-like_dom_sf"/>
</dbReference>